<gene>
    <name evidence="3" type="ORF">Tci_232489</name>
</gene>
<feature type="region of interest" description="Disordered" evidence="2">
    <location>
        <begin position="543"/>
        <end position="564"/>
    </location>
</feature>
<evidence type="ECO:0000256" key="2">
    <source>
        <dbReference type="SAM" id="MobiDB-lite"/>
    </source>
</evidence>
<protein>
    <recommendedName>
        <fullName evidence="4">Transposase (Putative), gypsy type</fullName>
    </recommendedName>
</protein>
<feature type="coiled-coil region" evidence="1">
    <location>
        <begin position="383"/>
        <end position="424"/>
    </location>
</feature>
<dbReference type="EMBL" id="BKCJ010065568">
    <property type="protein sequence ID" value="GEW60513.1"/>
    <property type="molecule type" value="Genomic_DNA"/>
</dbReference>
<evidence type="ECO:0000313" key="3">
    <source>
        <dbReference type="EMBL" id="GEW60513.1"/>
    </source>
</evidence>
<proteinExistence type="predicted"/>
<comment type="caution">
    <text evidence="3">The sequence shown here is derived from an EMBL/GenBank/DDBJ whole genome shotgun (WGS) entry which is preliminary data.</text>
</comment>
<reference evidence="3" key="1">
    <citation type="journal article" date="2019" name="Sci. Rep.">
        <title>Draft genome of Tanacetum cinerariifolium, the natural source of mosquito coil.</title>
        <authorList>
            <person name="Yamashiro T."/>
            <person name="Shiraishi A."/>
            <person name="Satake H."/>
            <person name="Nakayama K."/>
        </authorList>
    </citation>
    <scope>NUCLEOTIDE SEQUENCE</scope>
</reference>
<dbReference type="AlphaFoldDB" id="A0A699GWA0"/>
<evidence type="ECO:0000256" key="1">
    <source>
        <dbReference type="SAM" id="Coils"/>
    </source>
</evidence>
<organism evidence="3">
    <name type="scientific">Tanacetum cinerariifolium</name>
    <name type="common">Dalmatian daisy</name>
    <name type="synonym">Chrysanthemum cinerariifolium</name>
    <dbReference type="NCBI Taxonomy" id="118510"/>
    <lineage>
        <taxon>Eukaryota</taxon>
        <taxon>Viridiplantae</taxon>
        <taxon>Streptophyta</taxon>
        <taxon>Embryophyta</taxon>
        <taxon>Tracheophyta</taxon>
        <taxon>Spermatophyta</taxon>
        <taxon>Magnoliopsida</taxon>
        <taxon>eudicotyledons</taxon>
        <taxon>Gunneridae</taxon>
        <taxon>Pentapetalae</taxon>
        <taxon>asterids</taxon>
        <taxon>campanulids</taxon>
        <taxon>Asterales</taxon>
        <taxon>Asteraceae</taxon>
        <taxon>Asteroideae</taxon>
        <taxon>Anthemideae</taxon>
        <taxon>Anthemidinae</taxon>
        <taxon>Tanacetum</taxon>
    </lineage>
</organism>
<feature type="compositionally biased region" description="Polar residues" evidence="2">
    <location>
        <begin position="554"/>
        <end position="564"/>
    </location>
</feature>
<accession>A0A699GWA0</accession>
<name>A0A699GWA0_TANCI</name>
<keyword evidence="1" id="KW-0175">Coiled coil</keyword>
<sequence>MSEEDQTVDVTALPKFDMPSYESKMTAKDVKSLALHHGIPLDLHPVALTEGWTVDKLPDDMIACAIRIEQIDYVRAILSEPKYRSFYRRAIPDAMAWRHHDSDINDLVPEDGFSMQDVKALTERVIDLRPVPSGLLFQGGLSTTWDYPGLRPIFKDTEGNVVTMFEYLRFPFLSDASILKGHALSSHDCIPQHTTCPLSEGQNIPEKTDHQRRVEVKDPKIVATQERKARVAAKKRRERNNVVSVGRVLGLKLNEGKPQVVGMDMLPLRPLPLRSPSGYSTLINLLETDDLNLGSSGEQSGRALTIVNTKVIQPSPGCQRTNQGPITDRVVTPLRTTTQGANVAEGELAESHVECGDLSGKLVQARLDLTHNSHLYTSMSDRHKALKNENEGCAGKLEGLENRNRELSQSNRDQVLRIKELEAALAQKDSALVYAERINAEQAQDKERLVYQVGRAEMENFDCIRKLLPTVVERLLQSHEYKRSLSEPFNLAIQAGWGKCLAKERSEEDLLELMGRMEEKISRGFRHSVSDLLKVYLDSPLREQVSPRKPSSEKAPSTSASLGS</sequence>
<evidence type="ECO:0008006" key="4">
    <source>
        <dbReference type="Google" id="ProtNLM"/>
    </source>
</evidence>